<evidence type="ECO:0000256" key="1">
    <source>
        <dbReference type="ARBA" id="ARBA00023015"/>
    </source>
</evidence>
<feature type="domain" description="HTH lacI-type" evidence="4">
    <location>
        <begin position="2"/>
        <end position="56"/>
    </location>
</feature>
<dbReference type="Gene3D" id="1.10.260.40">
    <property type="entry name" value="lambda repressor-like DNA-binding domains"/>
    <property type="match status" value="1"/>
</dbReference>
<evidence type="ECO:0000256" key="2">
    <source>
        <dbReference type="ARBA" id="ARBA00023125"/>
    </source>
</evidence>
<protein>
    <submittedName>
        <fullName evidence="5">Transcriptional regulator</fullName>
    </submittedName>
</protein>
<comment type="caution">
    <text evidence="5">The sequence shown here is derived from an EMBL/GenBank/DDBJ whole genome shotgun (WGS) entry which is preliminary data.</text>
</comment>
<sequence length="317" mass="35882">MANIHDIAKASGYSVSTVSRVINHRKYVTDQVRQRVEQVMRDLDYVPNAVARDLSTGKTHNIGVVLPHSQHPYFTQITNGVMEAAFAAGYRVVLLPSKYDERVERHYLEQLRQRAFDAVIFTSRGVPLSELARDDAHKKMGRIVCCENPGDLPLSAAFTERNSTYETAFEWIKKRGYKRIGMLLSREYALSATSQAMIEAYKDVFHELPRPELVRTSVVNNQDGYDSAQYYIDNDLQPDFIFGNGDDIVANARQCYLDHGLVVPGLMGQEHQLSSTLLHIPTIDHHFNEVGRRAFELAVSDHVAQRPVASTFIDVDE</sequence>
<dbReference type="Gene3D" id="3.40.50.2300">
    <property type="match status" value="2"/>
</dbReference>
<evidence type="ECO:0000313" key="6">
    <source>
        <dbReference type="Proteomes" id="UP000051999"/>
    </source>
</evidence>
<dbReference type="SUPFAM" id="SSF53822">
    <property type="entry name" value="Periplasmic binding protein-like I"/>
    <property type="match status" value="1"/>
</dbReference>
<dbReference type="OrthoDB" id="9798934at2"/>
<keyword evidence="6" id="KW-1185">Reference proteome</keyword>
<dbReference type="SMART" id="SM00354">
    <property type="entry name" value="HTH_LACI"/>
    <property type="match status" value="1"/>
</dbReference>
<evidence type="ECO:0000256" key="3">
    <source>
        <dbReference type="ARBA" id="ARBA00023163"/>
    </source>
</evidence>
<evidence type="ECO:0000259" key="4">
    <source>
        <dbReference type="PROSITE" id="PS50932"/>
    </source>
</evidence>
<dbReference type="PANTHER" id="PTHR30146:SF105">
    <property type="entry name" value="CATABOLITE CONTROL PROTEIN B"/>
    <property type="match status" value="1"/>
</dbReference>
<dbReference type="Proteomes" id="UP000051999">
    <property type="component" value="Unassembled WGS sequence"/>
</dbReference>
<keyword evidence="2" id="KW-0238">DNA-binding</keyword>
<dbReference type="STRING" id="1114972.FD35_GL002528"/>
<accession>A0A0R1RDD4</accession>
<name>A0A0R1RDD4_9LACO</name>
<dbReference type="Pfam" id="PF00532">
    <property type="entry name" value="Peripla_BP_1"/>
    <property type="match status" value="1"/>
</dbReference>
<organism evidence="5 6">
    <name type="scientific">Furfurilactobacillus rossiae DSM 15814</name>
    <dbReference type="NCBI Taxonomy" id="1114972"/>
    <lineage>
        <taxon>Bacteria</taxon>
        <taxon>Bacillati</taxon>
        <taxon>Bacillota</taxon>
        <taxon>Bacilli</taxon>
        <taxon>Lactobacillales</taxon>
        <taxon>Lactobacillaceae</taxon>
        <taxon>Furfurilactobacillus</taxon>
    </lineage>
</organism>
<dbReference type="Pfam" id="PF00356">
    <property type="entry name" value="LacI"/>
    <property type="match status" value="1"/>
</dbReference>
<dbReference type="EMBL" id="AZFF01000007">
    <property type="protein sequence ID" value="KRL55072.1"/>
    <property type="molecule type" value="Genomic_DNA"/>
</dbReference>
<dbReference type="PATRIC" id="fig|1114972.6.peg.2592"/>
<dbReference type="AlphaFoldDB" id="A0A0R1RDD4"/>
<dbReference type="eggNOG" id="COG1609">
    <property type="taxonomic scope" value="Bacteria"/>
</dbReference>
<dbReference type="InterPro" id="IPR010982">
    <property type="entry name" value="Lambda_DNA-bd_dom_sf"/>
</dbReference>
<dbReference type="PANTHER" id="PTHR30146">
    <property type="entry name" value="LACI-RELATED TRANSCRIPTIONAL REPRESSOR"/>
    <property type="match status" value="1"/>
</dbReference>
<dbReference type="SUPFAM" id="SSF47413">
    <property type="entry name" value="lambda repressor-like DNA-binding domains"/>
    <property type="match status" value="1"/>
</dbReference>
<dbReference type="InterPro" id="IPR028082">
    <property type="entry name" value="Peripla_BP_I"/>
</dbReference>
<proteinExistence type="predicted"/>
<evidence type="ECO:0000313" key="5">
    <source>
        <dbReference type="EMBL" id="KRL55072.1"/>
    </source>
</evidence>
<keyword evidence="3" id="KW-0804">Transcription</keyword>
<reference evidence="5 6" key="1">
    <citation type="journal article" date="2015" name="Genome Announc.">
        <title>Expanding the biotechnology potential of lactobacilli through comparative genomics of 213 strains and associated genera.</title>
        <authorList>
            <person name="Sun Z."/>
            <person name="Harris H.M."/>
            <person name="McCann A."/>
            <person name="Guo C."/>
            <person name="Argimon S."/>
            <person name="Zhang W."/>
            <person name="Yang X."/>
            <person name="Jeffery I.B."/>
            <person name="Cooney J.C."/>
            <person name="Kagawa T.F."/>
            <person name="Liu W."/>
            <person name="Song Y."/>
            <person name="Salvetti E."/>
            <person name="Wrobel A."/>
            <person name="Rasinkangas P."/>
            <person name="Parkhill J."/>
            <person name="Rea M.C."/>
            <person name="O'Sullivan O."/>
            <person name="Ritari J."/>
            <person name="Douillard F.P."/>
            <person name="Paul Ross R."/>
            <person name="Yang R."/>
            <person name="Briner A.E."/>
            <person name="Felis G.E."/>
            <person name="de Vos W.M."/>
            <person name="Barrangou R."/>
            <person name="Klaenhammer T.R."/>
            <person name="Caufield P.W."/>
            <person name="Cui Y."/>
            <person name="Zhang H."/>
            <person name="O'Toole P.W."/>
        </authorList>
    </citation>
    <scope>NUCLEOTIDE SEQUENCE [LARGE SCALE GENOMIC DNA]</scope>
    <source>
        <strain evidence="5 6">DSM 15814</strain>
    </source>
</reference>
<dbReference type="RefSeq" id="WP_017260587.1">
    <property type="nucleotide sequence ID" value="NZ_AUAW01000007.1"/>
</dbReference>
<dbReference type="GO" id="GO:0003700">
    <property type="term" value="F:DNA-binding transcription factor activity"/>
    <property type="evidence" value="ECO:0007669"/>
    <property type="project" value="TreeGrafter"/>
</dbReference>
<gene>
    <name evidence="5" type="ORF">FD35_GL002528</name>
</gene>
<keyword evidence="1" id="KW-0805">Transcription regulation</keyword>
<dbReference type="InterPro" id="IPR000843">
    <property type="entry name" value="HTH_LacI"/>
</dbReference>
<dbReference type="CDD" id="cd01392">
    <property type="entry name" value="HTH_LacI"/>
    <property type="match status" value="1"/>
</dbReference>
<dbReference type="InterPro" id="IPR001761">
    <property type="entry name" value="Peripla_BP/Lac1_sug-bd_dom"/>
</dbReference>
<dbReference type="CDD" id="cd06286">
    <property type="entry name" value="PBP1_CcpB-like"/>
    <property type="match status" value="1"/>
</dbReference>
<dbReference type="GO" id="GO:0000976">
    <property type="term" value="F:transcription cis-regulatory region binding"/>
    <property type="evidence" value="ECO:0007669"/>
    <property type="project" value="TreeGrafter"/>
</dbReference>
<dbReference type="PROSITE" id="PS50932">
    <property type="entry name" value="HTH_LACI_2"/>
    <property type="match status" value="1"/>
</dbReference>